<protein>
    <recommendedName>
        <fullName evidence="3">Coenzyme PQQ synthesis protein A</fullName>
    </recommendedName>
</protein>
<organism evidence="4 5">
    <name type="scientific">Saccharopolyspora cebuensis</name>
    <dbReference type="NCBI Taxonomy" id="418759"/>
    <lineage>
        <taxon>Bacteria</taxon>
        <taxon>Bacillati</taxon>
        <taxon>Actinomycetota</taxon>
        <taxon>Actinomycetes</taxon>
        <taxon>Pseudonocardiales</taxon>
        <taxon>Pseudonocardiaceae</taxon>
        <taxon>Saccharopolyspora</taxon>
    </lineage>
</organism>
<evidence type="ECO:0000256" key="2">
    <source>
        <dbReference type="ARBA" id="ARBA00009325"/>
    </source>
</evidence>
<sequence length="30" mass="3548">MIDELEPWTTPEFTDYDTPPEVTAYVARME</sequence>
<dbReference type="EMBL" id="JBGEHV010000044">
    <property type="protein sequence ID" value="MEY8041893.1"/>
    <property type="molecule type" value="Genomic_DNA"/>
</dbReference>
<dbReference type="InterPro" id="IPR011725">
    <property type="entry name" value="PQQ_synth_PqqA"/>
</dbReference>
<comment type="similarity">
    <text evidence="2">Belongs to the PqqA family.</text>
</comment>
<dbReference type="Proteomes" id="UP001564626">
    <property type="component" value="Unassembled WGS sequence"/>
</dbReference>
<comment type="caution">
    <text evidence="4">The sequence shown here is derived from an EMBL/GenBank/DDBJ whole genome shotgun (WGS) entry which is preliminary data.</text>
</comment>
<accession>A0ABV4CLD9</accession>
<evidence type="ECO:0000256" key="1">
    <source>
        <dbReference type="ARBA" id="ARBA00004886"/>
    </source>
</evidence>
<gene>
    <name evidence="4" type="primary">pqqA</name>
    <name evidence="4" type="ORF">AB8O55_20985</name>
</gene>
<dbReference type="NCBIfam" id="TIGR02107">
    <property type="entry name" value="PQQ_syn_pqqA"/>
    <property type="match status" value="1"/>
</dbReference>
<dbReference type="Pfam" id="PF08042">
    <property type="entry name" value="PqqA"/>
    <property type="match status" value="1"/>
</dbReference>
<name>A0ABV4CLD9_9PSEU</name>
<evidence type="ECO:0000313" key="5">
    <source>
        <dbReference type="Proteomes" id="UP001564626"/>
    </source>
</evidence>
<evidence type="ECO:0000313" key="4">
    <source>
        <dbReference type="EMBL" id="MEY8041893.1"/>
    </source>
</evidence>
<reference evidence="4 5" key="1">
    <citation type="submission" date="2024-08" db="EMBL/GenBank/DDBJ databases">
        <title>Genome mining of Saccharopolyspora cebuensis PGLac3 from Nigerian medicinal plant.</title>
        <authorList>
            <person name="Ezeobiora C.E."/>
            <person name="Igbokwe N.H."/>
            <person name="Amin D.H."/>
            <person name="Mendie U.E."/>
        </authorList>
    </citation>
    <scope>NUCLEOTIDE SEQUENCE [LARGE SCALE GENOMIC DNA]</scope>
    <source>
        <strain evidence="4 5">PGLac3</strain>
    </source>
</reference>
<evidence type="ECO:0000256" key="3">
    <source>
        <dbReference type="ARBA" id="ARBA00015086"/>
    </source>
</evidence>
<proteinExistence type="inferred from homology"/>
<keyword evidence="5" id="KW-1185">Reference proteome</keyword>
<dbReference type="RefSeq" id="WP_345360731.1">
    <property type="nucleotide sequence ID" value="NZ_BAABII010000005.1"/>
</dbReference>
<comment type="pathway">
    <text evidence="1">Cofactor biosynthesis; pyrroloquinoline quinone biosynthesis.</text>
</comment>